<dbReference type="GO" id="GO:0032790">
    <property type="term" value="P:ribosome disassembly"/>
    <property type="evidence" value="ECO:0007669"/>
    <property type="project" value="TreeGrafter"/>
</dbReference>
<evidence type="ECO:0000256" key="2">
    <source>
        <dbReference type="ARBA" id="ARBA00022540"/>
    </source>
</evidence>
<gene>
    <name evidence="7" type="ORF">UY81_C0062G0003</name>
</gene>
<keyword evidence="2 7" id="KW-0396">Initiation factor</keyword>
<accession>A0A0G1XUW1</accession>
<evidence type="ECO:0000313" key="8">
    <source>
        <dbReference type="Proteomes" id="UP000034290"/>
    </source>
</evidence>
<dbReference type="PANTHER" id="PTHR10938">
    <property type="entry name" value="TRANSLATION INITIATION FACTOR IF-3"/>
    <property type="match status" value="1"/>
</dbReference>
<dbReference type="InterPro" id="IPR036787">
    <property type="entry name" value="T_IF-3_N_sf"/>
</dbReference>
<evidence type="ECO:0000313" key="7">
    <source>
        <dbReference type="EMBL" id="KKW34761.1"/>
    </source>
</evidence>
<reference evidence="7 8" key="1">
    <citation type="journal article" date="2015" name="Nature">
        <title>rRNA introns, odd ribosomes, and small enigmatic genomes across a large radiation of phyla.</title>
        <authorList>
            <person name="Brown C.T."/>
            <person name="Hug L.A."/>
            <person name="Thomas B.C."/>
            <person name="Sharon I."/>
            <person name="Castelle C.J."/>
            <person name="Singh A."/>
            <person name="Wilkins M.J."/>
            <person name="Williams K.H."/>
            <person name="Banfield J.F."/>
        </authorList>
    </citation>
    <scope>NUCLEOTIDE SEQUENCE [LARGE SCALE GENOMIC DNA]</scope>
</reference>
<evidence type="ECO:0000256" key="3">
    <source>
        <dbReference type="ARBA" id="ARBA00022917"/>
    </source>
</evidence>
<dbReference type="SUPFAM" id="SSF54364">
    <property type="entry name" value="Translation initiation factor IF3, N-terminal domain"/>
    <property type="match status" value="1"/>
</dbReference>
<sequence>MPTSEALRLATERGFDLVEVAPTANPPVCKLLDFGAYQYQLEKTERKARAKQKKTDVKGIRLSLKIGRHDLEFRVNLAKKFLDQGHKVRVEILLRGREKAHRGMAVDILNQYVASLGEGAIVDQPLSQQGGKLFLIVRKQ</sequence>
<dbReference type="NCBIfam" id="TIGR00168">
    <property type="entry name" value="infC"/>
    <property type="match status" value="1"/>
</dbReference>
<comment type="similarity">
    <text evidence="1">Belongs to the IF-3 family.</text>
</comment>
<dbReference type="InterPro" id="IPR001288">
    <property type="entry name" value="Translation_initiation_fac_3"/>
</dbReference>
<evidence type="ECO:0000259" key="5">
    <source>
        <dbReference type="Pfam" id="PF00707"/>
    </source>
</evidence>
<dbReference type="InterPro" id="IPR019814">
    <property type="entry name" value="Translation_initiation_fac_3_N"/>
</dbReference>
<dbReference type="InterPro" id="IPR019815">
    <property type="entry name" value="Translation_initiation_fac_3_C"/>
</dbReference>
<dbReference type="Pfam" id="PF00707">
    <property type="entry name" value="IF3_C"/>
    <property type="match status" value="1"/>
</dbReference>
<dbReference type="Proteomes" id="UP000034290">
    <property type="component" value="Unassembled WGS sequence"/>
</dbReference>
<dbReference type="GO" id="GO:0005737">
    <property type="term" value="C:cytoplasm"/>
    <property type="evidence" value="ECO:0007669"/>
    <property type="project" value="UniProtKB-ARBA"/>
</dbReference>
<evidence type="ECO:0000256" key="4">
    <source>
        <dbReference type="NCBIfam" id="TIGR00168"/>
    </source>
</evidence>
<dbReference type="SUPFAM" id="SSF55200">
    <property type="entry name" value="Translation initiation factor IF3, C-terminal domain"/>
    <property type="match status" value="1"/>
</dbReference>
<dbReference type="AlphaFoldDB" id="A0A0G1XUW1"/>
<keyword evidence="3" id="KW-0648">Protein biosynthesis</keyword>
<dbReference type="InterPro" id="IPR036788">
    <property type="entry name" value="T_IF-3_C_sf"/>
</dbReference>
<dbReference type="GO" id="GO:0043022">
    <property type="term" value="F:ribosome binding"/>
    <property type="evidence" value="ECO:0007669"/>
    <property type="project" value="TreeGrafter"/>
</dbReference>
<dbReference type="Pfam" id="PF05198">
    <property type="entry name" value="IF3_N"/>
    <property type="match status" value="1"/>
</dbReference>
<dbReference type="PATRIC" id="fig|1618650.3.peg.591"/>
<name>A0A0G1XUW1_9BACT</name>
<dbReference type="Gene3D" id="3.30.110.10">
    <property type="entry name" value="Translation initiation factor 3 (IF-3), C-terminal domain"/>
    <property type="match status" value="1"/>
</dbReference>
<dbReference type="Gene3D" id="3.10.20.80">
    <property type="entry name" value="Translation initiation factor 3 (IF-3), N-terminal domain"/>
    <property type="match status" value="1"/>
</dbReference>
<evidence type="ECO:0000259" key="6">
    <source>
        <dbReference type="Pfam" id="PF05198"/>
    </source>
</evidence>
<protein>
    <recommendedName>
        <fullName evidence="4">Translation initiation factor IF-3</fullName>
    </recommendedName>
</protein>
<feature type="domain" description="Translation initiation factor 3 N-terminal" evidence="6">
    <location>
        <begin position="1"/>
        <end position="48"/>
    </location>
</feature>
<feature type="domain" description="Translation initiation factor 3 C-terminal" evidence="5">
    <location>
        <begin position="56"/>
        <end position="138"/>
    </location>
</feature>
<evidence type="ECO:0000256" key="1">
    <source>
        <dbReference type="ARBA" id="ARBA00005439"/>
    </source>
</evidence>
<dbReference type="EMBL" id="LCRM01000062">
    <property type="protein sequence ID" value="KKW34761.1"/>
    <property type="molecule type" value="Genomic_DNA"/>
</dbReference>
<dbReference type="PANTHER" id="PTHR10938:SF0">
    <property type="entry name" value="TRANSLATION INITIATION FACTOR IF-3, MITOCHONDRIAL"/>
    <property type="match status" value="1"/>
</dbReference>
<comment type="caution">
    <text evidence="7">The sequence shown here is derived from an EMBL/GenBank/DDBJ whole genome shotgun (WGS) entry which is preliminary data.</text>
</comment>
<proteinExistence type="inferred from homology"/>
<organism evidence="7 8">
    <name type="scientific">Candidatus Giovannonibacteria bacterium GW2011_GWA2_53_7</name>
    <dbReference type="NCBI Taxonomy" id="1618650"/>
    <lineage>
        <taxon>Bacteria</taxon>
        <taxon>Candidatus Giovannoniibacteriota</taxon>
    </lineage>
</organism>
<dbReference type="GO" id="GO:0003743">
    <property type="term" value="F:translation initiation factor activity"/>
    <property type="evidence" value="ECO:0007669"/>
    <property type="project" value="UniProtKB-UniRule"/>
</dbReference>